<organism evidence="2 3">
    <name type="scientific">Elysia marginata</name>
    <dbReference type="NCBI Taxonomy" id="1093978"/>
    <lineage>
        <taxon>Eukaryota</taxon>
        <taxon>Metazoa</taxon>
        <taxon>Spiralia</taxon>
        <taxon>Lophotrochozoa</taxon>
        <taxon>Mollusca</taxon>
        <taxon>Gastropoda</taxon>
        <taxon>Heterobranchia</taxon>
        <taxon>Euthyneura</taxon>
        <taxon>Panpulmonata</taxon>
        <taxon>Sacoglossa</taxon>
        <taxon>Placobranchoidea</taxon>
        <taxon>Plakobranchidae</taxon>
        <taxon>Elysia</taxon>
    </lineage>
</organism>
<dbReference type="AlphaFoldDB" id="A0AAV4I9K9"/>
<accession>A0AAV4I9K9</accession>
<protein>
    <submittedName>
        <fullName evidence="2">Uncharacterized protein</fullName>
    </submittedName>
</protein>
<evidence type="ECO:0000313" key="3">
    <source>
        <dbReference type="Proteomes" id="UP000762676"/>
    </source>
</evidence>
<gene>
    <name evidence="2" type="ORF">ElyMa_002958300</name>
</gene>
<name>A0AAV4I9K9_9GAST</name>
<keyword evidence="1" id="KW-1133">Transmembrane helix</keyword>
<evidence type="ECO:0000313" key="2">
    <source>
        <dbReference type="EMBL" id="GFS06172.1"/>
    </source>
</evidence>
<keyword evidence="3" id="KW-1185">Reference proteome</keyword>
<keyword evidence="1" id="KW-0472">Membrane</keyword>
<feature type="transmembrane region" description="Helical" evidence="1">
    <location>
        <begin position="44"/>
        <end position="65"/>
    </location>
</feature>
<comment type="caution">
    <text evidence="2">The sequence shown here is derived from an EMBL/GenBank/DDBJ whole genome shotgun (WGS) entry which is preliminary data.</text>
</comment>
<evidence type="ECO:0000256" key="1">
    <source>
        <dbReference type="SAM" id="Phobius"/>
    </source>
</evidence>
<proteinExistence type="predicted"/>
<sequence>MILGTILSSTSNSNNVYKKARQHGRSTRQELSWSHLLVATVSNYQSWLVICFIIFITAAAVLIGYHAIVGPRYKTTNNPDVFLNQSGRNVSPSASFIQQSSPIGKDCFFH</sequence>
<reference evidence="2 3" key="1">
    <citation type="journal article" date="2021" name="Elife">
        <title>Chloroplast acquisition without the gene transfer in kleptoplastic sea slugs, Plakobranchus ocellatus.</title>
        <authorList>
            <person name="Maeda T."/>
            <person name="Takahashi S."/>
            <person name="Yoshida T."/>
            <person name="Shimamura S."/>
            <person name="Takaki Y."/>
            <person name="Nagai Y."/>
            <person name="Toyoda A."/>
            <person name="Suzuki Y."/>
            <person name="Arimoto A."/>
            <person name="Ishii H."/>
            <person name="Satoh N."/>
            <person name="Nishiyama T."/>
            <person name="Hasebe M."/>
            <person name="Maruyama T."/>
            <person name="Minagawa J."/>
            <person name="Obokata J."/>
            <person name="Shigenobu S."/>
        </authorList>
    </citation>
    <scope>NUCLEOTIDE SEQUENCE [LARGE SCALE GENOMIC DNA]</scope>
</reference>
<dbReference type="EMBL" id="BMAT01006097">
    <property type="protein sequence ID" value="GFS06172.1"/>
    <property type="molecule type" value="Genomic_DNA"/>
</dbReference>
<keyword evidence="1" id="KW-0812">Transmembrane</keyword>
<dbReference type="Proteomes" id="UP000762676">
    <property type="component" value="Unassembled WGS sequence"/>
</dbReference>